<comment type="caution">
    <text evidence="3">The sequence shown here is derived from an EMBL/GenBank/DDBJ whole genome shotgun (WGS) entry which is preliminary data.</text>
</comment>
<evidence type="ECO:0000313" key="4">
    <source>
        <dbReference type="Proteomes" id="UP000541444"/>
    </source>
</evidence>
<dbReference type="InterPro" id="IPR002885">
    <property type="entry name" value="PPR_rpt"/>
</dbReference>
<evidence type="ECO:0000313" key="3">
    <source>
        <dbReference type="EMBL" id="KAF6172944.1"/>
    </source>
</evidence>
<evidence type="ECO:0000256" key="1">
    <source>
        <dbReference type="ARBA" id="ARBA00022737"/>
    </source>
</evidence>
<dbReference type="Proteomes" id="UP000541444">
    <property type="component" value="Unassembled WGS sequence"/>
</dbReference>
<dbReference type="OrthoDB" id="185373at2759"/>
<proteinExistence type="predicted"/>
<dbReference type="PROSITE" id="PS51375">
    <property type="entry name" value="PPR"/>
    <property type="match status" value="2"/>
</dbReference>
<keyword evidence="1" id="KW-0677">Repeat</keyword>
<accession>A0A7J7P178</accession>
<dbReference type="NCBIfam" id="TIGR00756">
    <property type="entry name" value="PPR"/>
    <property type="match status" value="2"/>
</dbReference>
<dbReference type="Pfam" id="PF01535">
    <property type="entry name" value="PPR"/>
    <property type="match status" value="3"/>
</dbReference>
<organism evidence="3 4">
    <name type="scientific">Kingdonia uniflora</name>
    <dbReference type="NCBI Taxonomy" id="39325"/>
    <lineage>
        <taxon>Eukaryota</taxon>
        <taxon>Viridiplantae</taxon>
        <taxon>Streptophyta</taxon>
        <taxon>Embryophyta</taxon>
        <taxon>Tracheophyta</taxon>
        <taxon>Spermatophyta</taxon>
        <taxon>Magnoliopsida</taxon>
        <taxon>Ranunculales</taxon>
        <taxon>Circaeasteraceae</taxon>
        <taxon>Kingdonia</taxon>
    </lineage>
</organism>
<dbReference type="GO" id="GO:0003723">
    <property type="term" value="F:RNA binding"/>
    <property type="evidence" value="ECO:0007669"/>
    <property type="project" value="InterPro"/>
</dbReference>
<dbReference type="EMBL" id="JACGCM010000376">
    <property type="protein sequence ID" value="KAF6172944.1"/>
    <property type="molecule type" value="Genomic_DNA"/>
</dbReference>
<dbReference type="PANTHER" id="PTHR24015">
    <property type="entry name" value="OS07G0578800 PROTEIN-RELATED"/>
    <property type="match status" value="1"/>
</dbReference>
<gene>
    <name evidence="3" type="ORF">GIB67_035498</name>
</gene>
<protein>
    <recommendedName>
        <fullName evidence="5">Pentatricopeptide repeat-containing protein</fullName>
    </recommendedName>
</protein>
<dbReference type="InterPro" id="IPR011990">
    <property type="entry name" value="TPR-like_helical_dom_sf"/>
</dbReference>
<dbReference type="InterPro" id="IPR046960">
    <property type="entry name" value="PPR_At4g14850-like_plant"/>
</dbReference>
<dbReference type="Gene3D" id="1.25.40.10">
    <property type="entry name" value="Tetratricopeptide repeat domain"/>
    <property type="match status" value="3"/>
</dbReference>
<name>A0A7J7P178_9MAGN</name>
<reference evidence="3 4" key="1">
    <citation type="journal article" date="2020" name="IScience">
        <title>Genome Sequencing of the Endangered Kingdonia uniflora (Circaeasteraceae, Ranunculales) Reveals Potential Mechanisms of Evolutionary Specialization.</title>
        <authorList>
            <person name="Sun Y."/>
            <person name="Deng T."/>
            <person name="Zhang A."/>
            <person name="Moore M.J."/>
            <person name="Landis J.B."/>
            <person name="Lin N."/>
            <person name="Zhang H."/>
            <person name="Zhang X."/>
            <person name="Huang J."/>
            <person name="Zhang X."/>
            <person name="Sun H."/>
            <person name="Wang H."/>
        </authorList>
    </citation>
    <scope>NUCLEOTIDE SEQUENCE [LARGE SCALE GENOMIC DNA]</scope>
    <source>
        <strain evidence="3">TB1705</strain>
        <tissue evidence="3">Leaf</tissue>
    </source>
</reference>
<dbReference type="AlphaFoldDB" id="A0A7J7P178"/>
<evidence type="ECO:0008006" key="5">
    <source>
        <dbReference type="Google" id="ProtNLM"/>
    </source>
</evidence>
<dbReference type="PANTHER" id="PTHR24015:SF328">
    <property type="entry name" value="OS06G0611200 PROTEIN"/>
    <property type="match status" value="1"/>
</dbReference>
<dbReference type="GO" id="GO:0009451">
    <property type="term" value="P:RNA modification"/>
    <property type="evidence" value="ECO:0007669"/>
    <property type="project" value="InterPro"/>
</dbReference>
<feature type="repeat" description="PPR" evidence="2">
    <location>
        <begin position="214"/>
        <end position="248"/>
    </location>
</feature>
<sequence>MNSHSKLRLGAEEAPLTSLTGTSGFEVVTTKADRKLMNSSEGIHNTTAVGVSHGFHYLISKKERRQVNDESTDIDAIGENGEFPLFVRVETCTDIENPCSKNKPLSDKNTLLLSAKIFQTKLRGRERSVILEAPKLDEHCILAKIADLGFFLQFKEIEEHCKRVCGLLNILNRNTVDLIFCGFEFLQCPEIVEKLRRVILGEPKRVFENLIDEDVISWTSMITGYMRVGKPRGSIEVYLRMLEFGVEPNAFTLSAVIKACSDIGDLKLGRCFHGVVLGRGFDCNEVIASALIDMYGRNFDIEEPRLLMRCPSQTLFVGLRLFRDYRLVADEFTFGTILTACGNLGRAKQGKQVHGKVVMSGIGANVVVESSIVDMYGKCDLVTDSRGVFDRMLKKNAISWCALLGSYCQNGEFKAVLEIFRKMEKESDMYSFGTVLRACAGLAAVRQGKEVHCQYLRRGGWRDVIVESALVDFYAKCSVIDYAQRLFAEVRVRNVITWNSMICGFAQNGRGEKKLL</sequence>
<keyword evidence="4" id="KW-1185">Reference proteome</keyword>
<evidence type="ECO:0000256" key="2">
    <source>
        <dbReference type="PROSITE-ProRule" id="PRU00708"/>
    </source>
</evidence>
<feature type="repeat" description="PPR" evidence="2">
    <location>
        <begin position="396"/>
        <end position="426"/>
    </location>
</feature>
<dbReference type="Pfam" id="PF13041">
    <property type="entry name" value="PPR_2"/>
    <property type="match status" value="1"/>
</dbReference>